<dbReference type="SMART" id="SM00530">
    <property type="entry name" value="HTH_XRE"/>
    <property type="match status" value="1"/>
</dbReference>
<reference evidence="2 3" key="1">
    <citation type="submission" date="2017-08" db="EMBL/GenBank/DDBJ databases">
        <title>Lysobacter sylvestris genome.</title>
        <authorList>
            <person name="Zhang D.-C."/>
            <person name="Albuquerque L."/>
            <person name="Franca L."/>
            <person name="Froufe H.J.C."/>
            <person name="Barroso C."/>
            <person name="Egas C."/>
            <person name="Da Costa M."/>
            <person name="Margesin R."/>
        </authorList>
    </citation>
    <scope>NUCLEOTIDE SEQUENCE [LARGE SCALE GENOMIC DNA]</scope>
    <source>
        <strain evidence="2 3">AM20-91</strain>
    </source>
</reference>
<dbReference type="InterPro" id="IPR010982">
    <property type="entry name" value="Lambda_DNA-bd_dom_sf"/>
</dbReference>
<evidence type="ECO:0000313" key="2">
    <source>
        <dbReference type="EMBL" id="PNS08867.1"/>
    </source>
</evidence>
<dbReference type="EMBL" id="NPZB01000001">
    <property type="protein sequence ID" value="PNS08867.1"/>
    <property type="molecule type" value="Genomic_DNA"/>
</dbReference>
<dbReference type="PROSITE" id="PS50943">
    <property type="entry name" value="HTH_CROC1"/>
    <property type="match status" value="1"/>
</dbReference>
<keyword evidence="3" id="KW-1185">Reference proteome</keyword>
<dbReference type="CDD" id="cd00093">
    <property type="entry name" value="HTH_XRE"/>
    <property type="match status" value="1"/>
</dbReference>
<dbReference type="OrthoDB" id="9800901at2"/>
<sequence length="74" mass="8394">MSPPLPERIGLVIRRRREALGVSQEAFAEQVGMHRNYYGSIERGRKTMRLDTLEKLAVGLGTEGWRLLKEAGQL</sequence>
<proteinExistence type="predicted"/>
<dbReference type="SUPFAM" id="SSF47413">
    <property type="entry name" value="lambda repressor-like DNA-binding domains"/>
    <property type="match status" value="1"/>
</dbReference>
<comment type="caution">
    <text evidence="2">The sequence shown here is derived from an EMBL/GenBank/DDBJ whole genome shotgun (WGS) entry which is preliminary data.</text>
</comment>
<dbReference type="AlphaFoldDB" id="A0A2K1Q1R0"/>
<protein>
    <submittedName>
        <fullName evidence="2">Helix-turn-helix protein</fullName>
    </submittedName>
</protein>
<name>A0A2K1Q1R0_9GAMM</name>
<gene>
    <name evidence="2" type="ORF">Lysil_0496</name>
</gene>
<dbReference type="RefSeq" id="WP_103073996.1">
    <property type="nucleotide sequence ID" value="NZ_NPZB01000001.1"/>
</dbReference>
<accession>A0A2K1Q1R0</accession>
<dbReference type="GO" id="GO:0003677">
    <property type="term" value="F:DNA binding"/>
    <property type="evidence" value="ECO:0007669"/>
    <property type="project" value="InterPro"/>
</dbReference>
<dbReference type="Proteomes" id="UP000236220">
    <property type="component" value="Unassembled WGS sequence"/>
</dbReference>
<feature type="domain" description="HTH cro/C1-type" evidence="1">
    <location>
        <begin position="13"/>
        <end position="66"/>
    </location>
</feature>
<organism evidence="2 3">
    <name type="scientific">Solilutibacter silvestris</name>
    <dbReference type="NCBI Taxonomy" id="1645665"/>
    <lineage>
        <taxon>Bacteria</taxon>
        <taxon>Pseudomonadati</taxon>
        <taxon>Pseudomonadota</taxon>
        <taxon>Gammaproteobacteria</taxon>
        <taxon>Lysobacterales</taxon>
        <taxon>Lysobacteraceae</taxon>
        <taxon>Solilutibacter</taxon>
    </lineage>
</organism>
<dbReference type="Pfam" id="PF01381">
    <property type="entry name" value="HTH_3"/>
    <property type="match status" value="1"/>
</dbReference>
<dbReference type="Gene3D" id="1.10.260.40">
    <property type="entry name" value="lambda repressor-like DNA-binding domains"/>
    <property type="match status" value="1"/>
</dbReference>
<dbReference type="InterPro" id="IPR001387">
    <property type="entry name" value="Cro/C1-type_HTH"/>
</dbReference>
<evidence type="ECO:0000313" key="3">
    <source>
        <dbReference type="Proteomes" id="UP000236220"/>
    </source>
</evidence>
<evidence type="ECO:0000259" key="1">
    <source>
        <dbReference type="PROSITE" id="PS50943"/>
    </source>
</evidence>